<proteinExistence type="inferred from homology"/>
<evidence type="ECO:0000256" key="7">
    <source>
        <dbReference type="SAM" id="MobiDB-lite"/>
    </source>
</evidence>
<feature type="compositionally biased region" description="Basic and acidic residues" evidence="7">
    <location>
        <begin position="1"/>
        <end position="10"/>
    </location>
</feature>
<evidence type="ECO:0000256" key="6">
    <source>
        <dbReference type="RuleBase" id="RU361140"/>
    </source>
</evidence>
<dbReference type="SUPFAM" id="SSF56601">
    <property type="entry name" value="beta-lactamase/transpeptidase-like"/>
    <property type="match status" value="1"/>
</dbReference>
<organism evidence="9 10">
    <name type="scientific">Streptomyces fragilis</name>
    <dbReference type="NCBI Taxonomy" id="67301"/>
    <lineage>
        <taxon>Bacteria</taxon>
        <taxon>Bacillati</taxon>
        <taxon>Actinomycetota</taxon>
        <taxon>Actinomycetes</taxon>
        <taxon>Kitasatosporales</taxon>
        <taxon>Streptomycetaceae</taxon>
        <taxon>Streptomyces</taxon>
    </lineage>
</organism>
<keyword evidence="10" id="KW-1185">Reference proteome</keyword>
<dbReference type="Pfam" id="PF13354">
    <property type="entry name" value="Beta-lactamase2"/>
    <property type="match status" value="1"/>
</dbReference>
<keyword evidence="5 6" id="KW-0046">Antibiotic resistance</keyword>
<dbReference type="Gene3D" id="3.40.710.10">
    <property type="entry name" value="DD-peptidase/beta-lactamase superfamily"/>
    <property type="match status" value="1"/>
</dbReference>
<dbReference type="InterPro" id="IPR045155">
    <property type="entry name" value="Beta-lactam_cat"/>
</dbReference>
<evidence type="ECO:0000313" key="10">
    <source>
        <dbReference type="Proteomes" id="UP001550850"/>
    </source>
</evidence>
<evidence type="ECO:0000313" key="9">
    <source>
        <dbReference type="EMBL" id="MEU3554762.1"/>
    </source>
</evidence>
<dbReference type="PANTHER" id="PTHR35333">
    <property type="entry name" value="BETA-LACTAMASE"/>
    <property type="match status" value="1"/>
</dbReference>
<dbReference type="RefSeq" id="WP_108953043.1">
    <property type="nucleotide sequence ID" value="NZ_BEVZ01000002.1"/>
</dbReference>
<dbReference type="PROSITE" id="PS00146">
    <property type="entry name" value="BETA_LACTAMASE_A"/>
    <property type="match status" value="1"/>
</dbReference>
<dbReference type="EC" id="3.5.2.6" evidence="2 6"/>
<dbReference type="InterPro" id="IPR000871">
    <property type="entry name" value="Beta-lactam_class-A"/>
</dbReference>
<dbReference type="InterPro" id="IPR006311">
    <property type="entry name" value="TAT_signal"/>
</dbReference>
<dbReference type="PROSITE" id="PS51318">
    <property type="entry name" value="TAT"/>
    <property type="match status" value="1"/>
</dbReference>
<reference evidence="9 10" key="1">
    <citation type="submission" date="2024-06" db="EMBL/GenBank/DDBJ databases">
        <title>The Natural Products Discovery Center: Release of the First 8490 Sequenced Strains for Exploring Actinobacteria Biosynthetic Diversity.</title>
        <authorList>
            <person name="Kalkreuter E."/>
            <person name="Kautsar S.A."/>
            <person name="Yang D."/>
            <person name="Bader C.D."/>
            <person name="Teijaro C.N."/>
            <person name="Fluegel L."/>
            <person name="Davis C.M."/>
            <person name="Simpson J.R."/>
            <person name="Lauterbach L."/>
            <person name="Steele A.D."/>
            <person name="Gui C."/>
            <person name="Meng S."/>
            <person name="Li G."/>
            <person name="Viehrig K."/>
            <person name="Ye F."/>
            <person name="Su P."/>
            <person name="Kiefer A.F."/>
            <person name="Nichols A."/>
            <person name="Cepeda A.J."/>
            <person name="Yan W."/>
            <person name="Fan B."/>
            <person name="Jiang Y."/>
            <person name="Adhikari A."/>
            <person name="Zheng C.-J."/>
            <person name="Schuster L."/>
            <person name="Cowan T.M."/>
            <person name="Smanski M.J."/>
            <person name="Chevrette M.G."/>
            <person name="De Carvalho L.P.S."/>
            <person name="Shen B."/>
        </authorList>
    </citation>
    <scope>NUCLEOTIDE SEQUENCE [LARGE SCALE GENOMIC DNA]</scope>
    <source>
        <strain evidence="9 10">NPDC038104</strain>
    </source>
</reference>
<evidence type="ECO:0000256" key="1">
    <source>
        <dbReference type="ARBA" id="ARBA00009009"/>
    </source>
</evidence>
<dbReference type="InterPro" id="IPR012338">
    <property type="entry name" value="Beta-lactam/transpept-like"/>
</dbReference>
<comment type="catalytic activity">
    <reaction evidence="6">
        <text>a beta-lactam + H2O = a substituted beta-amino acid</text>
        <dbReference type="Rhea" id="RHEA:20401"/>
        <dbReference type="ChEBI" id="CHEBI:15377"/>
        <dbReference type="ChEBI" id="CHEBI:35627"/>
        <dbReference type="ChEBI" id="CHEBI:140347"/>
        <dbReference type="EC" id="3.5.2.6"/>
    </reaction>
</comment>
<gene>
    <name evidence="9" type="primary">bla</name>
    <name evidence="9" type="ORF">AB0E65_11165</name>
</gene>
<evidence type="ECO:0000259" key="8">
    <source>
        <dbReference type="Pfam" id="PF13354"/>
    </source>
</evidence>
<feature type="region of interest" description="Disordered" evidence="7">
    <location>
        <begin position="1"/>
        <end position="35"/>
    </location>
</feature>
<protein>
    <recommendedName>
        <fullName evidence="3 6">Beta-lactamase</fullName>
        <ecNumber evidence="2 6">3.5.2.6</ecNumber>
    </recommendedName>
</protein>
<feature type="domain" description="Beta-lactamase class A catalytic" evidence="8">
    <location>
        <begin position="84"/>
        <end position="302"/>
    </location>
</feature>
<comment type="caution">
    <text evidence="9">The sequence shown here is derived from an EMBL/GenBank/DDBJ whole genome shotgun (WGS) entry which is preliminary data.</text>
</comment>
<dbReference type="Proteomes" id="UP001550850">
    <property type="component" value="Unassembled WGS sequence"/>
</dbReference>
<accession>A0ABV2YGB0</accession>
<evidence type="ECO:0000256" key="2">
    <source>
        <dbReference type="ARBA" id="ARBA00012865"/>
    </source>
</evidence>
<sequence>MDDHDPRGTERTIPASQHPTFPRSGDDGTAPKRHAGPARRTLLAAGAATAVALAAARPAAAAEVPGDAATRLDALERQHGARIGVFARNLRTGATVRHRSDERFPVLSVFKTLAAAAVLRDRDTDGTFLDRRIHYTEAQLVENSDVCRANLATGMTIRELCAAAVQWSDNTAGNLLLRQIGGPHGITRFARSLGDPVTRLDRWEPELNSGEPWRRTDTTAPAAIAATYARLVLGDGLGRGDREQLTSWLLGNRTGDRRLRAGLPPQWTVADKTGAAGTYASLNDVAVVWTEDGTPLVMAVLTTKPERDAVRQDVLLEETARVLADALR</sequence>
<comment type="similarity">
    <text evidence="1 6">Belongs to the class-A beta-lactamase family.</text>
</comment>
<keyword evidence="4 6" id="KW-0378">Hydrolase</keyword>
<dbReference type="PRINTS" id="PR00118">
    <property type="entry name" value="BLACTAMASEA"/>
</dbReference>
<dbReference type="InterPro" id="IPR023650">
    <property type="entry name" value="Beta-lactam_class-A_AS"/>
</dbReference>
<evidence type="ECO:0000256" key="5">
    <source>
        <dbReference type="ARBA" id="ARBA00023251"/>
    </source>
</evidence>
<dbReference type="PANTHER" id="PTHR35333:SF3">
    <property type="entry name" value="BETA-LACTAMASE-TYPE TRANSPEPTIDASE FOLD CONTAINING PROTEIN"/>
    <property type="match status" value="1"/>
</dbReference>
<name>A0ABV2YGB0_9ACTN</name>
<evidence type="ECO:0000256" key="4">
    <source>
        <dbReference type="ARBA" id="ARBA00022801"/>
    </source>
</evidence>
<dbReference type="NCBIfam" id="NF033103">
    <property type="entry name" value="bla_class_A"/>
    <property type="match status" value="1"/>
</dbReference>
<evidence type="ECO:0000256" key="3">
    <source>
        <dbReference type="ARBA" id="ARBA00018879"/>
    </source>
</evidence>
<dbReference type="EMBL" id="JBEZUR010000012">
    <property type="protein sequence ID" value="MEU3554762.1"/>
    <property type="molecule type" value="Genomic_DNA"/>
</dbReference>
<dbReference type="GO" id="GO:0008800">
    <property type="term" value="F:beta-lactamase activity"/>
    <property type="evidence" value="ECO:0007669"/>
    <property type="project" value="UniProtKB-EC"/>
</dbReference>